<dbReference type="GO" id="GO:0009098">
    <property type="term" value="P:L-leucine biosynthetic process"/>
    <property type="evidence" value="ECO:0007669"/>
    <property type="project" value="UniProtKB-KW"/>
</dbReference>
<dbReference type="Proteomes" id="UP000241890">
    <property type="component" value="Unassembled WGS sequence"/>
</dbReference>
<dbReference type="Pfam" id="PF00180">
    <property type="entry name" value="Iso_dh"/>
    <property type="match status" value="1"/>
</dbReference>
<dbReference type="GO" id="GO:0051287">
    <property type="term" value="F:NAD binding"/>
    <property type="evidence" value="ECO:0007669"/>
    <property type="project" value="InterPro"/>
</dbReference>
<evidence type="ECO:0000256" key="1">
    <source>
        <dbReference type="ARBA" id="ARBA00001936"/>
    </source>
</evidence>
<keyword evidence="6" id="KW-0432">Leucine biosynthesis</keyword>
<name>A0A2R5GJB5_9STRA</name>
<dbReference type="InterPro" id="IPR004429">
    <property type="entry name" value="Isopropylmalate_DH"/>
</dbReference>
<keyword evidence="7" id="KW-0028">Amino-acid biosynthesis</keyword>
<evidence type="ECO:0000259" key="14">
    <source>
        <dbReference type="SMART" id="SM01329"/>
    </source>
</evidence>
<dbReference type="PANTHER" id="PTHR42979">
    <property type="entry name" value="3-ISOPROPYLMALATE DEHYDROGENASE"/>
    <property type="match status" value="1"/>
</dbReference>
<dbReference type="EC" id="1.1.1.85" evidence="5"/>
<keyword evidence="16" id="KW-1185">Reference proteome</keyword>
<evidence type="ECO:0000256" key="11">
    <source>
        <dbReference type="ARBA" id="ARBA00023027"/>
    </source>
</evidence>
<dbReference type="AlphaFoldDB" id="A0A2R5GJB5"/>
<dbReference type="InterPro" id="IPR024084">
    <property type="entry name" value="IsoPropMal-DH-like_dom"/>
</dbReference>
<evidence type="ECO:0000313" key="16">
    <source>
        <dbReference type="Proteomes" id="UP000241890"/>
    </source>
</evidence>
<evidence type="ECO:0000256" key="7">
    <source>
        <dbReference type="ARBA" id="ARBA00022605"/>
    </source>
</evidence>
<keyword evidence="12" id="KW-0464">Manganese</keyword>
<keyword evidence="10" id="KW-0560">Oxidoreductase</keyword>
<comment type="similarity">
    <text evidence="3">Belongs to the isocitrate and isopropylmalate dehydrogenases family.</text>
</comment>
<evidence type="ECO:0000256" key="9">
    <source>
        <dbReference type="ARBA" id="ARBA00022842"/>
    </source>
</evidence>
<dbReference type="InParanoid" id="A0A2R5GJB5"/>
<dbReference type="EMBL" id="BEYU01000087">
    <property type="protein sequence ID" value="GBG30986.1"/>
    <property type="molecule type" value="Genomic_DNA"/>
</dbReference>
<dbReference type="OrthoDB" id="419183at2759"/>
<accession>A0A2R5GJB5</accession>
<comment type="cofactor">
    <cofactor evidence="2">
        <name>Mg(2+)</name>
        <dbReference type="ChEBI" id="CHEBI:18420"/>
    </cofactor>
</comment>
<keyword evidence="8" id="KW-0479">Metal-binding</keyword>
<keyword evidence="9" id="KW-0460">Magnesium</keyword>
<feature type="domain" description="Isopropylmalate dehydrogenase-like" evidence="14">
    <location>
        <begin position="4"/>
        <end position="334"/>
    </location>
</feature>
<evidence type="ECO:0000256" key="8">
    <source>
        <dbReference type="ARBA" id="ARBA00022723"/>
    </source>
</evidence>
<evidence type="ECO:0000256" key="10">
    <source>
        <dbReference type="ARBA" id="ARBA00023002"/>
    </source>
</evidence>
<sequence length="343" mass="37402">MKRVIATLPGDGIGPEVMREAVKVLVTWDTHENHFPQETIDLCKSSDAVLFGSVGGPVAHASEPRWKDAEKNAILGLRKHFGFGVNIRPAKIYGNLAALCPLKPEILARGKVDMVVIRELLGDVYFGEHRTEGDEAFDVMHYTVDQIKPPLKFAFETAMQRNKKVTVVDKANVLDCSRLWRRVANEMKDEYPEVAMEFMYVDNAAMKLIVNPSDFDVVVTANLFGDILSDAASVLPGTLGLMPSASLSDGTLHMYEPAGGSAPDLEGLDVANPIAQILSGSMMLRYSFKMTEEAALIDAAVDEVLNKGFRTRDLLLPGETEADAIGTAEMGDRIADAVAALHK</sequence>
<dbReference type="PROSITE" id="PS00470">
    <property type="entry name" value="IDH_IMDH"/>
    <property type="match status" value="1"/>
</dbReference>
<comment type="caution">
    <text evidence="15">The sequence shown here is derived from an EMBL/GenBank/DDBJ whole genome shotgun (WGS) entry which is preliminary data.</text>
</comment>
<reference evidence="15 16" key="1">
    <citation type="submission" date="2017-12" db="EMBL/GenBank/DDBJ databases">
        <title>Sequencing, de novo assembly and annotation of complete genome of a new Thraustochytrid species, strain FCC1311.</title>
        <authorList>
            <person name="Sedici K."/>
            <person name="Godart F."/>
            <person name="Aiese Cigliano R."/>
            <person name="Sanseverino W."/>
            <person name="Barakat M."/>
            <person name="Ortet P."/>
            <person name="Marechal E."/>
            <person name="Cagnac O."/>
            <person name="Amato A."/>
        </authorList>
    </citation>
    <scope>NUCLEOTIDE SEQUENCE [LARGE SCALE GENOMIC DNA]</scope>
</reference>
<evidence type="ECO:0000313" key="15">
    <source>
        <dbReference type="EMBL" id="GBG30986.1"/>
    </source>
</evidence>
<dbReference type="SUPFAM" id="SSF53659">
    <property type="entry name" value="Isocitrate/Isopropylmalate dehydrogenase-like"/>
    <property type="match status" value="1"/>
</dbReference>
<evidence type="ECO:0000256" key="5">
    <source>
        <dbReference type="ARBA" id="ARBA00013101"/>
    </source>
</evidence>
<evidence type="ECO:0000256" key="2">
    <source>
        <dbReference type="ARBA" id="ARBA00001946"/>
    </source>
</evidence>
<proteinExistence type="inferred from homology"/>
<evidence type="ECO:0000256" key="13">
    <source>
        <dbReference type="ARBA" id="ARBA00023304"/>
    </source>
</evidence>
<organism evidence="15 16">
    <name type="scientific">Hondaea fermentalgiana</name>
    <dbReference type="NCBI Taxonomy" id="2315210"/>
    <lineage>
        <taxon>Eukaryota</taxon>
        <taxon>Sar</taxon>
        <taxon>Stramenopiles</taxon>
        <taxon>Bigyra</taxon>
        <taxon>Labyrinthulomycetes</taxon>
        <taxon>Thraustochytrida</taxon>
        <taxon>Thraustochytriidae</taxon>
        <taxon>Hondaea</taxon>
    </lineage>
</organism>
<keyword evidence="11" id="KW-0520">NAD</keyword>
<dbReference type="FunFam" id="3.40.718.10:FF:000006">
    <property type="entry name" value="3-isopropylmalate dehydrogenase"/>
    <property type="match status" value="1"/>
</dbReference>
<comment type="subunit">
    <text evidence="4">Homodimer.</text>
</comment>
<dbReference type="PANTHER" id="PTHR42979:SF1">
    <property type="entry name" value="3-ISOPROPYLMALATE DEHYDROGENASE"/>
    <property type="match status" value="1"/>
</dbReference>
<evidence type="ECO:0000256" key="12">
    <source>
        <dbReference type="ARBA" id="ARBA00023211"/>
    </source>
</evidence>
<evidence type="ECO:0000256" key="4">
    <source>
        <dbReference type="ARBA" id="ARBA00011738"/>
    </source>
</evidence>
<dbReference type="GO" id="GO:0005829">
    <property type="term" value="C:cytosol"/>
    <property type="evidence" value="ECO:0007669"/>
    <property type="project" value="TreeGrafter"/>
</dbReference>
<protein>
    <recommendedName>
        <fullName evidence="5">3-isopropylmalate dehydrogenase</fullName>
        <ecNumber evidence="5">1.1.1.85</ecNumber>
    </recommendedName>
</protein>
<dbReference type="GO" id="GO:0003862">
    <property type="term" value="F:3-isopropylmalate dehydrogenase activity"/>
    <property type="evidence" value="ECO:0007669"/>
    <property type="project" value="UniProtKB-EC"/>
</dbReference>
<gene>
    <name evidence="15" type="ORF">FCC1311_072072</name>
</gene>
<comment type="cofactor">
    <cofactor evidence="1">
        <name>Mn(2+)</name>
        <dbReference type="ChEBI" id="CHEBI:29035"/>
    </cofactor>
</comment>
<dbReference type="GO" id="GO:0000287">
    <property type="term" value="F:magnesium ion binding"/>
    <property type="evidence" value="ECO:0007669"/>
    <property type="project" value="InterPro"/>
</dbReference>
<dbReference type="InterPro" id="IPR019818">
    <property type="entry name" value="IsoCit/isopropylmalate_DH_CS"/>
</dbReference>
<evidence type="ECO:0000256" key="3">
    <source>
        <dbReference type="ARBA" id="ARBA00007769"/>
    </source>
</evidence>
<dbReference type="Gene3D" id="3.40.718.10">
    <property type="entry name" value="Isopropylmalate Dehydrogenase"/>
    <property type="match status" value="1"/>
</dbReference>
<evidence type="ECO:0000256" key="6">
    <source>
        <dbReference type="ARBA" id="ARBA00022430"/>
    </source>
</evidence>
<keyword evidence="13" id="KW-0100">Branched-chain amino acid biosynthesis</keyword>
<dbReference type="SMART" id="SM01329">
    <property type="entry name" value="Iso_dh"/>
    <property type="match status" value="1"/>
</dbReference>